<name>A0A0V1DSZ0_TRIPS</name>
<reference evidence="1 2" key="1">
    <citation type="submission" date="2015-01" db="EMBL/GenBank/DDBJ databases">
        <title>Evolution of Trichinella species and genotypes.</title>
        <authorList>
            <person name="Korhonen P.K."/>
            <person name="Edoardo P."/>
            <person name="Giuseppe L.R."/>
            <person name="Gasser R.B."/>
        </authorList>
    </citation>
    <scope>NUCLEOTIDE SEQUENCE [LARGE SCALE GENOMIC DNA]</scope>
    <source>
        <strain evidence="1">ISS13</strain>
    </source>
</reference>
<dbReference type="Proteomes" id="UP000054632">
    <property type="component" value="Unassembled WGS sequence"/>
</dbReference>
<proteinExistence type="predicted"/>
<accession>A0A0V1DSZ0</accession>
<evidence type="ECO:0000313" key="2">
    <source>
        <dbReference type="Proteomes" id="UP000054632"/>
    </source>
</evidence>
<gene>
    <name evidence="1" type="ORF">T4A_2259</name>
</gene>
<evidence type="ECO:0000313" key="1">
    <source>
        <dbReference type="EMBL" id="KRY64440.1"/>
    </source>
</evidence>
<comment type="caution">
    <text evidence="1">The sequence shown here is derived from an EMBL/GenBank/DDBJ whole genome shotgun (WGS) entry which is preliminary data.</text>
</comment>
<sequence>MRLFRLSLAMRILDGIYSTATELFSLKLSKML</sequence>
<protein>
    <submittedName>
        <fullName evidence="1">Uncharacterized protein</fullName>
    </submittedName>
</protein>
<organism evidence="1 2">
    <name type="scientific">Trichinella pseudospiralis</name>
    <name type="common">Parasitic roundworm</name>
    <dbReference type="NCBI Taxonomy" id="6337"/>
    <lineage>
        <taxon>Eukaryota</taxon>
        <taxon>Metazoa</taxon>
        <taxon>Ecdysozoa</taxon>
        <taxon>Nematoda</taxon>
        <taxon>Enoplea</taxon>
        <taxon>Dorylaimia</taxon>
        <taxon>Trichinellida</taxon>
        <taxon>Trichinellidae</taxon>
        <taxon>Trichinella</taxon>
    </lineage>
</organism>
<dbReference type="EMBL" id="JYDR01000409">
    <property type="protein sequence ID" value="KRY64440.1"/>
    <property type="molecule type" value="Genomic_DNA"/>
</dbReference>
<dbReference type="AlphaFoldDB" id="A0A0V1DSZ0"/>